<dbReference type="OrthoDB" id="200968at2157"/>
<proteinExistence type="predicted"/>
<dbReference type="InterPro" id="IPR011642">
    <property type="entry name" value="Gate_dom"/>
</dbReference>
<evidence type="ECO:0000256" key="1">
    <source>
        <dbReference type="SAM" id="MobiDB-lite"/>
    </source>
</evidence>
<feature type="transmembrane region" description="Helical" evidence="2">
    <location>
        <begin position="416"/>
        <end position="436"/>
    </location>
</feature>
<gene>
    <name evidence="4" type="ORF">C484_00475</name>
</gene>
<feature type="region of interest" description="Disordered" evidence="1">
    <location>
        <begin position="1"/>
        <end position="26"/>
    </location>
</feature>
<dbReference type="EMBL" id="AOIL01000001">
    <property type="protein sequence ID" value="ELY96863.1"/>
    <property type="molecule type" value="Genomic_DNA"/>
</dbReference>
<protein>
    <submittedName>
        <fullName evidence="4">Transporter gate domain protein</fullName>
    </submittedName>
</protein>
<keyword evidence="5" id="KW-1185">Reference proteome</keyword>
<feature type="transmembrane region" description="Helical" evidence="2">
    <location>
        <begin position="383"/>
        <end position="404"/>
    </location>
</feature>
<evidence type="ECO:0000256" key="2">
    <source>
        <dbReference type="SAM" id="Phobius"/>
    </source>
</evidence>
<keyword evidence="2" id="KW-0472">Membrane</keyword>
<feature type="transmembrane region" description="Helical" evidence="2">
    <location>
        <begin position="37"/>
        <end position="57"/>
    </location>
</feature>
<reference evidence="4 5" key="1">
    <citation type="journal article" date="2014" name="PLoS Genet.">
        <title>Phylogenetically driven sequencing of extremely halophilic archaea reveals strategies for static and dynamic osmo-response.</title>
        <authorList>
            <person name="Becker E.A."/>
            <person name="Seitzer P.M."/>
            <person name="Tritt A."/>
            <person name="Larsen D."/>
            <person name="Krusor M."/>
            <person name="Yao A.I."/>
            <person name="Wu D."/>
            <person name="Madern D."/>
            <person name="Eisen J.A."/>
            <person name="Darling A.E."/>
            <person name="Facciotti M.T."/>
        </authorList>
    </citation>
    <scope>NUCLEOTIDE SEQUENCE [LARGE SCALE GENOMIC DNA]</scope>
    <source>
        <strain evidence="4 5">DSM 12281</strain>
    </source>
</reference>
<dbReference type="PATRIC" id="fig|1230458.4.peg.92"/>
<dbReference type="STRING" id="1230458.C484_00475"/>
<feature type="transmembrane region" description="Helical" evidence="2">
    <location>
        <begin position="346"/>
        <end position="368"/>
    </location>
</feature>
<accession>M0AHK6</accession>
<feature type="transmembrane region" description="Helical" evidence="2">
    <location>
        <begin position="241"/>
        <end position="262"/>
    </location>
</feature>
<feature type="transmembrane region" description="Helical" evidence="2">
    <location>
        <begin position="456"/>
        <end position="483"/>
    </location>
</feature>
<dbReference type="Proteomes" id="UP000011648">
    <property type="component" value="Unassembled WGS sequence"/>
</dbReference>
<feature type="transmembrane region" description="Helical" evidence="2">
    <location>
        <begin position="268"/>
        <end position="288"/>
    </location>
</feature>
<dbReference type="Pfam" id="PF07670">
    <property type="entry name" value="Gate"/>
    <property type="match status" value="1"/>
</dbReference>
<feature type="transmembrane region" description="Helical" evidence="2">
    <location>
        <begin position="77"/>
        <end position="97"/>
    </location>
</feature>
<feature type="compositionally biased region" description="Basic and acidic residues" evidence="1">
    <location>
        <begin position="1"/>
        <end position="11"/>
    </location>
</feature>
<evidence type="ECO:0000313" key="4">
    <source>
        <dbReference type="EMBL" id="ELY96863.1"/>
    </source>
</evidence>
<feature type="transmembrane region" description="Helical" evidence="2">
    <location>
        <begin position="125"/>
        <end position="143"/>
    </location>
</feature>
<keyword evidence="2" id="KW-0812">Transmembrane</keyword>
<evidence type="ECO:0000259" key="3">
    <source>
        <dbReference type="Pfam" id="PF07670"/>
    </source>
</evidence>
<keyword evidence="2" id="KW-1133">Transmembrane helix</keyword>
<feature type="compositionally biased region" description="Acidic residues" evidence="1">
    <location>
        <begin position="12"/>
        <end position="26"/>
    </location>
</feature>
<dbReference type="AlphaFoldDB" id="M0AHK6"/>
<comment type="caution">
    <text evidence="4">The sequence shown here is derived from an EMBL/GenBank/DDBJ whole genome shotgun (WGS) entry which is preliminary data.</text>
</comment>
<name>M0AHK6_9EURY</name>
<organism evidence="4 5">
    <name type="scientific">Natrialba taiwanensis DSM 12281</name>
    <dbReference type="NCBI Taxonomy" id="1230458"/>
    <lineage>
        <taxon>Archaea</taxon>
        <taxon>Methanobacteriati</taxon>
        <taxon>Methanobacteriota</taxon>
        <taxon>Stenosarchaea group</taxon>
        <taxon>Halobacteria</taxon>
        <taxon>Halobacteriales</taxon>
        <taxon>Natrialbaceae</taxon>
        <taxon>Natrialba</taxon>
    </lineage>
</organism>
<feature type="domain" description="Nucleoside transporter/FeoB GTPase Gate" evidence="3">
    <location>
        <begin position="165"/>
        <end position="263"/>
    </location>
</feature>
<dbReference type="RefSeq" id="WP_006824012.1">
    <property type="nucleotide sequence ID" value="NZ_AOIL01000001.1"/>
</dbReference>
<feature type="transmembrane region" description="Helical" evidence="2">
    <location>
        <begin position="163"/>
        <end position="190"/>
    </location>
</feature>
<evidence type="ECO:0000313" key="5">
    <source>
        <dbReference type="Proteomes" id="UP000011648"/>
    </source>
</evidence>
<sequence>MFRQDAWRSDTDVWEETEADDQTIDDESLTETETIPFLRFTTIFVVGVAFFVLPVPWENTITVPFDIFVGLIETNLAQYVLGMAWLMVVGAAVLTTVTETYHRGLIDIDTETASRLNLDLWETNTAFWILRIVGAVVATGFFLESGPSLILDPAVSGVVWETLLLSIVIIIPLGSIFVNLLIECGALEFVGTLARPIMKPLFRLPGRSALDGAASWAGSFAIGFYVTRKVFDHGGYNKREVFIICSCFGTGSIGTIGVFAAAFDMLHIFPVILLAYLIAIVAAAVVTIRLPPLSRVPKEYVSEPAVEPNLTGSAGDYVRLAISEAIDESRGTSSPRAAWKGLVDGIVLTATMTGTVVAIGTTVLVLYHNTPLFQVIAVPLEPIIAAFGIPDADVVASALIIGFADMYVGALTATGLASAAQFFVILVVSGQILFLAASGPMMMDMFTDIPVRFRDIAAIFAVRTLVLIPISAALTHGVTLLGLL</sequence>